<evidence type="ECO:0000313" key="1">
    <source>
        <dbReference type="EMBL" id="TVX92233.1"/>
    </source>
</evidence>
<protein>
    <submittedName>
        <fullName evidence="1">Uncharacterized protein</fullName>
    </submittedName>
</protein>
<proteinExistence type="predicted"/>
<dbReference type="OrthoDB" id="2667186at2"/>
<comment type="caution">
    <text evidence="1">The sequence shown here is derived from an EMBL/GenBank/DDBJ whole genome shotgun (WGS) entry which is preliminary data.</text>
</comment>
<dbReference type="Proteomes" id="UP000318102">
    <property type="component" value="Unassembled WGS sequence"/>
</dbReference>
<dbReference type="EMBL" id="VNJK01000001">
    <property type="protein sequence ID" value="TVX92233.1"/>
    <property type="molecule type" value="Genomic_DNA"/>
</dbReference>
<keyword evidence="2" id="KW-1185">Reference proteome</keyword>
<organism evidence="1 2">
    <name type="scientific">Paenibacillus agilis</name>
    <dbReference type="NCBI Taxonomy" id="3020863"/>
    <lineage>
        <taxon>Bacteria</taxon>
        <taxon>Bacillati</taxon>
        <taxon>Bacillota</taxon>
        <taxon>Bacilli</taxon>
        <taxon>Bacillales</taxon>
        <taxon>Paenibacillaceae</taxon>
        <taxon>Paenibacillus</taxon>
    </lineage>
</organism>
<name>A0A559IX97_9BACL</name>
<accession>A0A559IX97</accession>
<dbReference type="AlphaFoldDB" id="A0A559IX97"/>
<gene>
    <name evidence="1" type="ORF">FPZ44_03660</name>
</gene>
<dbReference type="RefSeq" id="WP_144987494.1">
    <property type="nucleotide sequence ID" value="NZ_VNJK01000001.1"/>
</dbReference>
<evidence type="ECO:0000313" key="2">
    <source>
        <dbReference type="Proteomes" id="UP000318102"/>
    </source>
</evidence>
<sequence length="845" mass="93001">MAYTRTEWKDHIVDSSTGTIIQQGTPVAALPLNNLEKGVGDAHRMLEVNETRTLAFTPGVQVIESEIDTPVTVDNVMGRTLVNLLGRTGNCEDASKFSSAQGTHSTDTTTKVNGIASIKSTVGDGHPYVNTVYDLDTTIFKRGANKKFIALADVKNGNAVKVELLFSDWKAYESTRGTSVITDRFTTVWTLIDTEKIAADSTLSRLVFQVTGAKGQYGNIDALRLYELSQAEYAAIEAMTSDKVAAKYPYVDGMTNVTNPYAIVTGGNMLPPLYSGVSSGVKVELKNDYEVKITTTTKLQWYSIAGIQVQPNTDYTLSVEHDGRISVYGVTSKESLVPNTTSDKKVTFNTKNNAVIDVNFSNAEGFEGTFTFKNPMLTVGSEPKPFQPQKRSMWAVETELAANPVTGADADALYTGDDGLPYVLEKWEKVKDLSQMQWTGETLTYTGFKRVYSPIDNGVHYSQLVSKFDGTMLPNIGGGVMWTKGDLSQLYINGNIIISISNVDSGWGDKYTPTEEEIKAYFLGWTMYSGTAGNSPDVPANNLYNGTGTKWWVRRKGGNGRDWQNATAELPTVQATDWTPYRLQYLKAKPSVVPVEKYETGAMLTTGANVVEVGSGIVIREKAPLYGDEGYGKQINRIDRSPLRHKLKSFISIYRGAHLDTVWTIDNTLAHGNQRAYTDADEYDPTATYYTTYTMLTPTLAASFHVKAAANMRGTVAELVEHVGDVERRLSVVEIQKADAAEVLTWIKPTLINGWQQFNETYTASYTKVKGVVYFRGRLKGGSLSKVAFRLPKEFLPHENSLFVVRAYTGSVNVSCTVGVETNGDVTVYDQNGEVNLENVVFPTR</sequence>
<reference evidence="1 2" key="1">
    <citation type="submission" date="2019-07" db="EMBL/GenBank/DDBJ databases">
        <authorList>
            <person name="Kim J."/>
        </authorList>
    </citation>
    <scope>NUCLEOTIDE SEQUENCE [LARGE SCALE GENOMIC DNA]</scope>
    <source>
        <strain evidence="1 2">N4</strain>
    </source>
</reference>